<keyword evidence="2 3" id="KW-0233">DNA recombination</keyword>
<dbReference type="GO" id="GO:0006303">
    <property type="term" value="P:double-strand break repair via nonhomologous end joining"/>
    <property type="evidence" value="ECO:0007669"/>
    <property type="project" value="UniProtKB-UniRule"/>
</dbReference>
<dbReference type="Gene3D" id="2.40.290.10">
    <property type="match status" value="1"/>
</dbReference>
<dbReference type="EMBL" id="MVFC01000003">
    <property type="protein sequence ID" value="OON81883.1"/>
    <property type="molecule type" value="Genomic_DNA"/>
</dbReference>
<feature type="region of interest" description="Disordered" evidence="4">
    <location>
        <begin position="222"/>
        <end position="241"/>
    </location>
</feature>
<keyword evidence="3" id="KW-0227">DNA damage</keyword>
<proteinExistence type="inferred from homology"/>
<dbReference type="HAMAP" id="MF_01875">
    <property type="entry name" value="Prokaryotic_Ku"/>
    <property type="match status" value="1"/>
</dbReference>
<keyword evidence="3" id="KW-0234">DNA repair</keyword>
<dbReference type="PIRSF" id="PIRSF006493">
    <property type="entry name" value="Prok_Ku"/>
    <property type="match status" value="1"/>
</dbReference>
<dbReference type="NCBIfam" id="TIGR02772">
    <property type="entry name" value="Ku_bact"/>
    <property type="match status" value="1"/>
</dbReference>
<evidence type="ECO:0000313" key="7">
    <source>
        <dbReference type="Proteomes" id="UP000190539"/>
    </source>
</evidence>
<comment type="subunit">
    <text evidence="3">Homodimer. Interacts with LigD.</text>
</comment>
<organism evidence="6 7">
    <name type="scientific">Streptomyces tsukubensis</name>
    <dbReference type="NCBI Taxonomy" id="83656"/>
    <lineage>
        <taxon>Bacteria</taxon>
        <taxon>Bacillati</taxon>
        <taxon>Actinomycetota</taxon>
        <taxon>Actinomycetes</taxon>
        <taxon>Kitasatosporales</taxon>
        <taxon>Streptomycetaceae</taxon>
        <taxon>Streptomyces</taxon>
    </lineage>
</organism>
<dbReference type="CDD" id="cd00789">
    <property type="entry name" value="KU_like"/>
    <property type="match status" value="1"/>
</dbReference>
<dbReference type="STRING" id="83656.B1H18_07255"/>
<comment type="similarity">
    <text evidence="3">Belongs to the prokaryotic Ku family.</text>
</comment>
<comment type="function">
    <text evidence="3">With LigD forms a non-homologous end joining (NHEJ) DNA repair enzyme, which repairs dsDNA breaks with reduced fidelity. Binds linear dsDNA with 5'- and 3'- overhangs but not closed circular dsDNA nor ssDNA. Recruits and stimulates the ligase activity of LigD.</text>
</comment>
<comment type="caution">
    <text evidence="6">The sequence shown here is derived from an EMBL/GenBank/DDBJ whole genome shotgun (WGS) entry which is preliminary data.</text>
</comment>
<evidence type="ECO:0000259" key="5">
    <source>
        <dbReference type="SMART" id="SM00559"/>
    </source>
</evidence>
<sequence length="332" mass="36378">MPRPVWSGAISFGLVTIPIKVVPATAGHDIHFHRVHLEDSGRIRNRRFCELENKEVEPDEIGKGYEISRDRIVPVSDDDLAGMPLPTAKAMEIAAFVPEDSIDPIRMSAGYYLQADGQVASKPYVLLRRALERSSKVAIAKYAWSGRERLGMLRVQGDVILLHALKWDDEVRSPDELRPAPVDISDTEIDQAMTLMDSMETDDLDQYHDEYREAVERMIEAKAEGKEPPKSAGEEREEHGDVVDLMSALQDSVRKAEASRSADDGDGGGEDATVHEMPKRKAAKESPGTKAAAKKSATAKRSATAKKTSTGKKSTAKKSTAKKTAGRNAKSA</sequence>
<evidence type="ECO:0000256" key="3">
    <source>
        <dbReference type="HAMAP-Rule" id="MF_01875"/>
    </source>
</evidence>
<feature type="compositionally biased region" description="Low complexity" evidence="4">
    <location>
        <begin position="289"/>
        <end position="313"/>
    </location>
</feature>
<dbReference type="AlphaFoldDB" id="A0A1V4AEH2"/>
<accession>A0A1V4AEH2</accession>
<dbReference type="RefSeq" id="WP_077965847.1">
    <property type="nucleotide sequence ID" value="NZ_CP045178.1"/>
</dbReference>
<evidence type="ECO:0000256" key="2">
    <source>
        <dbReference type="ARBA" id="ARBA00023172"/>
    </source>
</evidence>
<evidence type="ECO:0000256" key="1">
    <source>
        <dbReference type="ARBA" id="ARBA00023125"/>
    </source>
</evidence>
<evidence type="ECO:0000313" key="6">
    <source>
        <dbReference type="EMBL" id="OON81883.1"/>
    </source>
</evidence>
<dbReference type="OrthoDB" id="9795084at2"/>
<keyword evidence="7" id="KW-1185">Reference proteome</keyword>
<dbReference type="SMART" id="SM00559">
    <property type="entry name" value="Ku78"/>
    <property type="match status" value="1"/>
</dbReference>
<reference evidence="6 7" key="1">
    <citation type="submission" date="2017-02" db="EMBL/GenBank/DDBJ databases">
        <title>Draft Genome Sequence of Streptomyces tsukubaensis F601, a Producer of the immunosuppressant tacrolimus FK506.</title>
        <authorList>
            <person name="Zong G."/>
            <person name="Zhong C."/>
            <person name="Fu J."/>
            <person name="Qin R."/>
            <person name="Cao G."/>
        </authorList>
    </citation>
    <scope>NUCLEOTIDE SEQUENCE [LARGE SCALE GENOMIC DNA]</scope>
    <source>
        <strain evidence="6 7">F601</strain>
    </source>
</reference>
<dbReference type="PANTHER" id="PTHR41251:SF1">
    <property type="entry name" value="NON-HOMOLOGOUS END JOINING PROTEIN KU"/>
    <property type="match status" value="1"/>
</dbReference>
<dbReference type="PANTHER" id="PTHR41251">
    <property type="entry name" value="NON-HOMOLOGOUS END JOINING PROTEIN KU"/>
    <property type="match status" value="1"/>
</dbReference>
<dbReference type="InterPro" id="IPR006164">
    <property type="entry name" value="DNA_bd_Ku70/Ku80"/>
</dbReference>
<dbReference type="GO" id="GO:0003690">
    <property type="term" value="F:double-stranded DNA binding"/>
    <property type="evidence" value="ECO:0007669"/>
    <property type="project" value="UniProtKB-UniRule"/>
</dbReference>
<gene>
    <name evidence="3" type="primary">ku</name>
    <name evidence="6" type="ORF">B1H18_07255</name>
</gene>
<name>A0A1V4AEH2_9ACTN</name>
<dbReference type="FunFam" id="2.40.290.10:FF:000004">
    <property type="entry name" value="Non-homologous end joining protein Ku"/>
    <property type="match status" value="1"/>
</dbReference>
<dbReference type="InterPro" id="IPR009187">
    <property type="entry name" value="Prok_Ku"/>
</dbReference>
<dbReference type="Pfam" id="PF02735">
    <property type="entry name" value="Ku"/>
    <property type="match status" value="1"/>
</dbReference>
<feature type="region of interest" description="Disordered" evidence="4">
    <location>
        <begin position="250"/>
        <end position="332"/>
    </location>
</feature>
<feature type="compositionally biased region" description="Basic and acidic residues" evidence="4">
    <location>
        <begin position="252"/>
        <end position="263"/>
    </location>
</feature>
<protein>
    <recommendedName>
        <fullName evidence="3">Non-homologous end joining protein Ku</fullName>
    </recommendedName>
</protein>
<dbReference type="SUPFAM" id="SSF100939">
    <property type="entry name" value="SPOC domain-like"/>
    <property type="match status" value="1"/>
</dbReference>
<dbReference type="InterPro" id="IPR016194">
    <property type="entry name" value="SPOC-like_C_dom_sf"/>
</dbReference>
<feature type="domain" description="Ku" evidence="5">
    <location>
        <begin position="53"/>
        <end position="182"/>
    </location>
</feature>
<dbReference type="GO" id="GO:0006310">
    <property type="term" value="P:DNA recombination"/>
    <property type="evidence" value="ECO:0007669"/>
    <property type="project" value="UniProtKB-KW"/>
</dbReference>
<keyword evidence="1 3" id="KW-0238">DNA-binding</keyword>
<feature type="compositionally biased region" description="Basic residues" evidence="4">
    <location>
        <begin position="314"/>
        <end position="325"/>
    </location>
</feature>
<evidence type="ECO:0000256" key="4">
    <source>
        <dbReference type="SAM" id="MobiDB-lite"/>
    </source>
</evidence>
<dbReference type="Proteomes" id="UP000190539">
    <property type="component" value="Unassembled WGS sequence"/>
</dbReference>